<reference evidence="3" key="2">
    <citation type="submission" date="2017-12" db="EMBL/GenBank/DDBJ databases">
        <title>Genome sequence of the Bar-tailed Godwit (Limosa lapponica baueri).</title>
        <authorList>
            <person name="Lima N.C.B."/>
            <person name="Parody-Merino A.M."/>
            <person name="Battley P.F."/>
            <person name="Fidler A.E."/>
            <person name="Prosdocimi F."/>
        </authorList>
    </citation>
    <scope>NUCLEOTIDE SEQUENCE [LARGE SCALE GENOMIC DNA]</scope>
</reference>
<evidence type="ECO:0000256" key="1">
    <source>
        <dbReference type="SAM" id="MobiDB-lite"/>
    </source>
</evidence>
<protein>
    <submittedName>
        <fullName evidence="2">Uncharacterized protein</fullName>
    </submittedName>
</protein>
<dbReference type="OrthoDB" id="9395480at2759"/>
<feature type="compositionally biased region" description="Acidic residues" evidence="1">
    <location>
        <begin position="97"/>
        <end position="108"/>
    </location>
</feature>
<dbReference type="AlphaFoldDB" id="A0A2I0U1H2"/>
<gene>
    <name evidence="2" type="ORF">llap_9825</name>
</gene>
<name>A0A2I0U1H2_LIMLA</name>
<accession>A0A2I0U1H2</accession>
<keyword evidence="3" id="KW-1185">Reference proteome</keyword>
<reference evidence="3" key="1">
    <citation type="submission" date="2017-11" db="EMBL/GenBank/DDBJ databases">
        <authorList>
            <person name="Lima N.C."/>
            <person name="Parody-Merino A.M."/>
            <person name="Battley P.F."/>
            <person name="Fidler A.E."/>
            <person name="Prosdocimi F."/>
        </authorList>
    </citation>
    <scope>NUCLEOTIDE SEQUENCE [LARGE SCALE GENOMIC DNA]</scope>
</reference>
<dbReference type="EMBL" id="KZ506391">
    <property type="protein sequence ID" value="PKU39872.1"/>
    <property type="molecule type" value="Genomic_DNA"/>
</dbReference>
<feature type="region of interest" description="Disordered" evidence="1">
    <location>
        <begin position="90"/>
        <end position="133"/>
    </location>
</feature>
<evidence type="ECO:0000313" key="3">
    <source>
        <dbReference type="Proteomes" id="UP000233556"/>
    </source>
</evidence>
<dbReference type="Proteomes" id="UP000233556">
    <property type="component" value="Unassembled WGS sequence"/>
</dbReference>
<organism evidence="2 3">
    <name type="scientific">Limosa lapponica baueri</name>
    <dbReference type="NCBI Taxonomy" id="1758121"/>
    <lineage>
        <taxon>Eukaryota</taxon>
        <taxon>Metazoa</taxon>
        <taxon>Chordata</taxon>
        <taxon>Craniata</taxon>
        <taxon>Vertebrata</taxon>
        <taxon>Euteleostomi</taxon>
        <taxon>Archelosauria</taxon>
        <taxon>Archosauria</taxon>
        <taxon>Dinosauria</taxon>
        <taxon>Saurischia</taxon>
        <taxon>Theropoda</taxon>
        <taxon>Coelurosauria</taxon>
        <taxon>Aves</taxon>
        <taxon>Neognathae</taxon>
        <taxon>Neoaves</taxon>
        <taxon>Charadriiformes</taxon>
        <taxon>Scolopacidae</taxon>
        <taxon>Limosa</taxon>
    </lineage>
</organism>
<evidence type="ECO:0000313" key="2">
    <source>
        <dbReference type="EMBL" id="PKU39872.1"/>
    </source>
</evidence>
<sequence>MPKGGCDPMRSPHWSRLLVGPEDPWRESSRWSRLAGRTCDSVDDPHWSSLFLKDCTPWKGLMLEQMLKSFSLWKEVTLEKFMEGCVSWEGPHSGPGEECEESSPEEGVAETTCVGLTTSPIPHPPAPLRGGGR</sequence>
<proteinExistence type="predicted"/>